<reference evidence="3 4" key="1">
    <citation type="journal article" date="2015" name="Sci. Rep.">
        <title>Genome of the facultative scuticociliatosis pathogen Pseudocohnilembus persalinus provides insight into its virulence through horizontal gene transfer.</title>
        <authorList>
            <person name="Xiong J."/>
            <person name="Wang G."/>
            <person name="Cheng J."/>
            <person name="Tian M."/>
            <person name="Pan X."/>
            <person name="Warren A."/>
            <person name="Jiang C."/>
            <person name="Yuan D."/>
            <person name="Miao W."/>
        </authorList>
    </citation>
    <scope>NUCLEOTIDE SEQUENCE [LARGE SCALE GENOMIC DNA]</scope>
    <source>
        <strain evidence="3">36N120E</strain>
    </source>
</reference>
<dbReference type="InParanoid" id="A0A0V0QCV5"/>
<feature type="signal peptide" evidence="2">
    <location>
        <begin position="1"/>
        <end position="18"/>
    </location>
</feature>
<comment type="caution">
    <text evidence="3">The sequence shown here is derived from an EMBL/GenBank/DDBJ whole genome shotgun (WGS) entry which is preliminary data.</text>
</comment>
<dbReference type="AlphaFoldDB" id="A0A0V0QCV5"/>
<keyword evidence="1" id="KW-1133">Transmembrane helix</keyword>
<keyword evidence="1" id="KW-0812">Transmembrane</keyword>
<feature type="chain" id="PRO_5006867410" description="Insulin-like growth factor binding protein, N-terminal" evidence="2">
    <location>
        <begin position="19"/>
        <end position="360"/>
    </location>
</feature>
<organism evidence="3 4">
    <name type="scientific">Pseudocohnilembus persalinus</name>
    <name type="common">Ciliate</name>
    <dbReference type="NCBI Taxonomy" id="266149"/>
    <lineage>
        <taxon>Eukaryota</taxon>
        <taxon>Sar</taxon>
        <taxon>Alveolata</taxon>
        <taxon>Ciliophora</taxon>
        <taxon>Intramacronucleata</taxon>
        <taxon>Oligohymenophorea</taxon>
        <taxon>Scuticociliatia</taxon>
        <taxon>Philasterida</taxon>
        <taxon>Pseudocohnilembidae</taxon>
        <taxon>Pseudocohnilembus</taxon>
    </lineage>
</organism>
<evidence type="ECO:0008006" key="5">
    <source>
        <dbReference type="Google" id="ProtNLM"/>
    </source>
</evidence>
<gene>
    <name evidence="3" type="ORF">PPERSA_07232</name>
</gene>
<keyword evidence="2" id="KW-0732">Signal</keyword>
<feature type="transmembrane region" description="Helical" evidence="1">
    <location>
        <begin position="208"/>
        <end position="232"/>
    </location>
</feature>
<evidence type="ECO:0000313" key="4">
    <source>
        <dbReference type="Proteomes" id="UP000054937"/>
    </source>
</evidence>
<sequence length="360" mass="41662">MKFYLILFLAQIIYISYASSCGGRTVVENQKGTCNSCYDCFGDRTCEQGYCCGQANVGDSSCNNNDYAYTEGYYAYCYSDCDCNGHRVCVNSYCQGRANLKYIDYCFGQEPGTNYSDDQEEYARERKCVDNYCCGQPNIELYDGENLCFSRDYQYEESYDGYCENSCECKGFRLCENNQCIGSKFLYKLDCPEEEEEEELNDFTQESYTVTSVVIASIVGFLILMCIVWIFIRACRKNKKKRIQVQDEQSLYLRSLPSELEGYSCSSGYLEEKNIYDYNVQCRDCRECMGDRQCNDDGKCYGLSNIEQDMDPRYGECMSNYYDITEQEDGNCYNLCDCEGFRICVDGKQFNYLLSQVSRQ</sequence>
<accession>A0A0V0QCV5</accession>
<protein>
    <recommendedName>
        <fullName evidence="5">Insulin-like growth factor binding protein, N-terminal</fullName>
    </recommendedName>
</protein>
<evidence type="ECO:0000256" key="1">
    <source>
        <dbReference type="SAM" id="Phobius"/>
    </source>
</evidence>
<evidence type="ECO:0000313" key="3">
    <source>
        <dbReference type="EMBL" id="KRX00035.1"/>
    </source>
</evidence>
<keyword evidence="1" id="KW-0472">Membrane</keyword>
<name>A0A0V0QCV5_PSEPJ</name>
<keyword evidence="4" id="KW-1185">Reference proteome</keyword>
<evidence type="ECO:0000256" key="2">
    <source>
        <dbReference type="SAM" id="SignalP"/>
    </source>
</evidence>
<dbReference type="EMBL" id="LDAU01000196">
    <property type="protein sequence ID" value="KRX00035.1"/>
    <property type="molecule type" value="Genomic_DNA"/>
</dbReference>
<proteinExistence type="predicted"/>
<dbReference type="Proteomes" id="UP000054937">
    <property type="component" value="Unassembled WGS sequence"/>
</dbReference>